<feature type="transmembrane region" description="Helical" evidence="1">
    <location>
        <begin position="20"/>
        <end position="37"/>
    </location>
</feature>
<keyword evidence="4" id="KW-1185">Reference proteome</keyword>
<accession>A0A0B2VWM9</accession>
<protein>
    <submittedName>
        <fullName evidence="3">Galactose-specific lectin nattectin</fullName>
    </submittedName>
</protein>
<comment type="caution">
    <text evidence="3">The sequence shown here is derived from an EMBL/GenBank/DDBJ whole genome shotgun (WGS) entry which is preliminary data.</text>
</comment>
<dbReference type="Gene3D" id="3.10.100.10">
    <property type="entry name" value="Mannose-Binding Protein A, subunit A"/>
    <property type="match status" value="1"/>
</dbReference>
<dbReference type="PROSITE" id="PS50041">
    <property type="entry name" value="C_TYPE_LECTIN_2"/>
    <property type="match status" value="1"/>
</dbReference>
<dbReference type="PANTHER" id="PTHR22803">
    <property type="entry name" value="MANNOSE, PHOSPHOLIPASE, LECTIN RECEPTOR RELATED"/>
    <property type="match status" value="1"/>
</dbReference>
<dbReference type="GO" id="GO:0030246">
    <property type="term" value="F:carbohydrate binding"/>
    <property type="evidence" value="ECO:0007669"/>
    <property type="project" value="UniProtKB-KW"/>
</dbReference>
<feature type="domain" description="C-type lectin" evidence="2">
    <location>
        <begin position="165"/>
        <end position="286"/>
    </location>
</feature>
<dbReference type="OrthoDB" id="441660at2759"/>
<dbReference type="Proteomes" id="UP000031036">
    <property type="component" value="Unassembled WGS sequence"/>
</dbReference>
<evidence type="ECO:0000256" key="1">
    <source>
        <dbReference type="SAM" id="Phobius"/>
    </source>
</evidence>
<dbReference type="CDD" id="cd00037">
    <property type="entry name" value="CLECT"/>
    <property type="match status" value="1"/>
</dbReference>
<keyword evidence="1" id="KW-1133">Transmembrane helix</keyword>
<organism evidence="3 4">
    <name type="scientific">Toxocara canis</name>
    <name type="common">Canine roundworm</name>
    <dbReference type="NCBI Taxonomy" id="6265"/>
    <lineage>
        <taxon>Eukaryota</taxon>
        <taxon>Metazoa</taxon>
        <taxon>Ecdysozoa</taxon>
        <taxon>Nematoda</taxon>
        <taxon>Chromadorea</taxon>
        <taxon>Rhabditida</taxon>
        <taxon>Spirurina</taxon>
        <taxon>Ascaridomorpha</taxon>
        <taxon>Ascaridoidea</taxon>
        <taxon>Toxocaridae</taxon>
        <taxon>Toxocara</taxon>
    </lineage>
</organism>
<keyword evidence="1" id="KW-0812">Transmembrane</keyword>
<dbReference type="EMBL" id="JPKZ01000806">
    <property type="protein sequence ID" value="KHN85360.1"/>
    <property type="molecule type" value="Genomic_DNA"/>
</dbReference>
<evidence type="ECO:0000313" key="4">
    <source>
        <dbReference type="Proteomes" id="UP000031036"/>
    </source>
</evidence>
<keyword evidence="3" id="KW-0430">Lectin</keyword>
<dbReference type="SUPFAM" id="SSF56436">
    <property type="entry name" value="C-type lectin-like"/>
    <property type="match status" value="1"/>
</dbReference>
<proteinExistence type="predicted"/>
<evidence type="ECO:0000259" key="2">
    <source>
        <dbReference type="PROSITE" id="PS50041"/>
    </source>
</evidence>
<dbReference type="STRING" id="6265.A0A0B2VWM9"/>
<gene>
    <name evidence="3" type="ORF">Tcan_11087</name>
</gene>
<sequence length="301" mass="34521">MVTYLSALRCRKKYPYQFNFHLYPAVYPILLIFHFTFFSKLQLMTVFMAGLFEALVYVSFENTTFGWIPLKKQTVSFETCYRDCRDEGEKCQGFMFTSNGYCTLIRQLFTNASGGQIPNVGNGLVYVKDSEELVNRNDVCVPKRMFAPMVKAMAACEEDWVYLVETNSCYLPVYAEHNQFSFEQAVNNCALYDANPASVHSAFEMSFITKELFSSGRQYWLGARQQTPKDVWYWLDGSPFDYSNWARGEPNKLSGSYPTCILANYKCCDGSWSQNECAKIVDGKCGYLCKKPSLRAAPFKN</sequence>
<dbReference type="InterPro" id="IPR016187">
    <property type="entry name" value="CTDL_fold"/>
</dbReference>
<dbReference type="InterPro" id="IPR050111">
    <property type="entry name" value="C-type_lectin/snaclec_domain"/>
</dbReference>
<reference evidence="3 4" key="1">
    <citation type="submission" date="2014-11" db="EMBL/GenBank/DDBJ databases">
        <title>Genetic blueprint of the zoonotic pathogen Toxocara canis.</title>
        <authorList>
            <person name="Zhu X.-Q."/>
            <person name="Korhonen P.K."/>
            <person name="Cai H."/>
            <person name="Young N.D."/>
            <person name="Nejsum P."/>
            <person name="von Samson-Himmelstjerna G."/>
            <person name="Boag P.R."/>
            <person name="Tan P."/>
            <person name="Li Q."/>
            <person name="Min J."/>
            <person name="Yang Y."/>
            <person name="Wang X."/>
            <person name="Fang X."/>
            <person name="Hall R.S."/>
            <person name="Hofmann A."/>
            <person name="Sternberg P.W."/>
            <person name="Jex A.R."/>
            <person name="Gasser R.B."/>
        </authorList>
    </citation>
    <scope>NUCLEOTIDE SEQUENCE [LARGE SCALE GENOMIC DNA]</scope>
    <source>
        <strain evidence="3">PN_DK_2014</strain>
    </source>
</reference>
<dbReference type="AlphaFoldDB" id="A0A0B2VWM9"/>
<keyword evidence="1" id="KW-0472">Membrane</keyword>
<evidence type="ECO:0000313" key="3">
    <source>
        <dbReference type="EMBL" id="KHN85360.1"/>
    </source>
</evidence>
<dbReference type="InterPro" id="IPR016186">
    <property type="entry name" value="C-type_lectin-like/link_sf"/>
</dbReference>
<dbReference type="SMART" id="SM00034">
    <property type="entry name" value="CLECT"/>
    <property type="match status" value="1"/>
</dbReference>
<name>A0A0B2VWM9_TOXCA</name>
<dbReference type="Pfam" id="PF00059">
    <property type="entry name" value="Lectin_C"/>
    <property type="match status" value="1"/>
</dbReference>
<dbReference type="InterPro" id="IPR001304">
    <property type="entry name" value="C-type_lectin-like"/>
</dbReference>